<evidence type="ECO:0000313" key="3">
    <source>
        <dbReference type="Proteomes" id="UP000274822"/>
    </source>
</evidence>
<accession>A0A433QC54</accession>
<sequence length="64" mass="6748">MYTRALPCLRPPGPADLVAPGPGGTIYNLFYVNGVKVIPATIYELFSPIALAHMIMGDGKACLA</sequence>
<dbReference type="AlphaFoldDB" id="A0A433QC54"/>
<dbReference type="Pfam" id="PF03161">
    <property type="entry name" value="LAGLIDADG_2"/>
    <property type="match status" value="1"/>
</dbReference>
<evidence type="ECO:0000313" key="2">
    <source>
        <dbReference type="EMBL" id="RUS27357.1"/>
    </source>
</evidence>
<dbReference type="EMBL" id="RBNJ01008554">
    <property type="protein sequence ID" value="RUS27357.1"/>
    <property type="molecule type" value="Genomic_DNA"/>
</dbReference>
<dbReference type="GO" id="GO:0004519">
    <property type="term" value="F:endonuclease activity"/>
    <property type="evidence" value="ECO:0007669"/>
    <property type="project" value="InterPro"/>
</dbReference>
<organism evidence="2 3">
    <name type="scientific">Jimgerdemannia flammicorona</name>
    <dbReference type="NCBI Taxonomy" id="994334"/>
    <lineage>
        <taxon>Eukaryota</taxon>
        <taxon>Fungi</taxon>
        <taxon>Fungi incertae sedis</taxon>
        <taxon>Mucoromycota</taxon>
        <taxon>Mucoromycotina</taxon>
        <taxon>Endogonomycetes</taxon>
        <taxon>Endogonales</taxon>
        <taxon>Endogonaceae</taxon>
        <taxon>Jimgerdemannia</taxon>
    </lineage>
</organism>
<dbReference type="SUPFAM" id="SSF55608">
    <property type="entry name" value="Homing endonucleases"/>
    <property type="match status" value="1"/>
</dbReference>
<keyword evidence="3" id="KW-1185">Reference proteome</keyword>
<reference evidence="2 3" key="1">
    <citation type="journal article" date="2018" name="New Phytol.">
        <title>Phylogenomics of Endogonaceae and evolution of mycorrhizas within Mucoromycota.</title>
        <authorList>
            <person name="Chang Y."/>
            <person name="Desiro A."/>
            <person name="Na H."/>
            <person name="Sandor L."/>
            <person name="Lipzen A."/>
            <person name="Clum A."/>
            <person name="Barry K."/>
            <person name="Grigoriev I.V."/>
            <person name="Martin F.M."/>
            <person name="Stajich J.E."/>
            <person name="Smith M.E."/>
            <person name="Bonito G."/>
            <person name="Spatafora J.W."/>
        </authorList>
    </citation>
    <scope>NUCLEOTIDE SEQUENCE [LARGE SCALE GENOMIC DNA]</scope>
    <source>
        <strain evidence="2 3">AD002</strain>
    </source>
</reference>
<dbReference type="InterPro" id="IPR004860">
    <property type="entry name" value="LAGLIDADG_dom"/>
</dbReference>
<name>A0A433QC54_9FUNG</name>
<comment type="caution">
    <text evidence="2">The sequence shown here is derived from an EMBL/GenBank/DDBJ whole genome shotgun (WGS) entry which is preliminary data.</text>
</comment>
<protein>
    <recommendedName>
        <fullName evidence="1">Homing endonuclease LAGLIDADG domain-containing protein</fullName>
    </recommendedName>
</protein>
<dbReference type="InterPro" id="IPR027434">
    <property type="entry name" value="Homing_endonucl"/>
</dbReference>
<feature type="domain" description="Homing endonuclease LAGLIDADG" evidence="1">
    <location>
        <begin position="25"/>
        <end position="61"/>
    </location>
</feature>
<gene>
    <name evidence="2" type="ORF">BC938DRAFT_483358</name>
</gene>
<evidence type="ECO:0000259" key="1">
    <source>
        <dbReference type="Pfam" id="PF03161"/>
    </source>
</evidence>
<dbReference type="Proteomes" id="UP000274822">
    <property type="component" value="Unassembled WGS sequence"/>
</dbReference>
<proteinExistence type="predicted"/>